<organism evidence="7 8">
    <name type="scientific">Cerasibacillus quisquiliarum</name>
    <dbReference type="NCBI Taxonomy" id="227865"/>
    <lineage>
        <taxon>Bacteria</taxon>
        <taxon>Bacillati</taxon>
        <taxon>Bacillota</taxon>
        <taxon>Bacilli</taxon>
        <taxon>Bacillales</taxon>
        <taxon>Bacillaceae</taxon>
        <taxon>Cerasibacillus</taxon>
    </lineage>
</organism>
<reference evidence="7 8" key="1">
    <citation type="submission" date="2019-07" db="EMBL/GenBank/DDBJ databases">
        <title>Whole genome shotgun sequence of Cerasibacillus quisquiliarum NBRC 102429.</title>
        <authorList>
            <person name="Hosoyama A."/>
            <person name="Uohara A."/>
            <person name="Ohji S."/>
            <person name="Ichikawa N."/>
        </authorList>
    </citation>
    <scope>NUCLEOTIDE SEQUENCE [LARGE SCALE GENOMIC DNA]</scope>
    <source>
        <strain evidence="7 8">NBRC 102429</strain>
    </source>
</reference>
<dbReference type="OrthoDB" id="9789406at2"/>
<evidence type="ECO:0000259" key="6">
    <source>
        <dbReference type="PROSITE" id="PS51352"/>
    </source>
</evidence>
<gene>
    <name evidence="7" type="ORF">CQU01_02210</name>
</gene>
<evidence type="ECO:0000256" key="1">
    <source>
        <dbReference type="ARBA" id="ARBA00006926"/>
    </source>
</evidence>
<keyword evidence="2 5" id="KW-0575">Peroxidase</keyword>
<dbReference type="PROSITE" id="PS51355">
    <property type="entry name" value="GLUTATHIONE_PEROXID_3"/>
    <property type="match status" value="1"/>
</dbReference>
<dbReference type="EMBL" id="BJXW01000004">
    <property type="protein sequence ID" value="GEN29983.1"/>
    <property type="molecule type" value="Genomic_DNA"/>
</dbReference>
<dbReference type="AlphaFoldDB" id="A0A511UWZ6"/>
<evidence type="ECO:0000256" key="3">
    <source>
        <dbReference type="ARBA" id="ARBA00023002"/>
    </source>
</evidence>
<dbReference type="GO" id="GO:0034599">
    <property type="term" value="P:cellular response to oxidative stress"/>
    <property type="evidence" value="ECO:0007669"/>
    <property type="project" value="TreeGrafter"/>
</dbReference>
<dbReference type="GO" id="GO:0004601">
    <property type="term" value="F:peroxidase activity"/>
    <property type="evidence" value="ECO:0007669"/>
    <property type="project" value="UniProtKB-KW"/>
</dbReference>
<dbReference type="SUPFAM" id="SSF52833">
    <property type="entry name" value="Thioredoxin-like"/>
    <property type="match status" value="1"/>
</dbReference>
<comment type="caution">
    <text evidence="7">The sequence shown here is derived from an EMBL/GenBank/DDBJ whole genome shotgun (WGS) entry which is preliminary data.</text>
</comment>
<dbReference type="PANTHER" id="PTHR11592:SF78">
    <property type="entry name" value="GLUTATHIONE PEROXIDASE"/>
    <property type="match status" value="1"/>
</dbReference>
<dbReference type="RefSeq" id="WP_146934683.1">
    <property type="nucleotide sequence ID" value="NZ_BJXW01000004.1"/>
</dbReference>
<accession>A0A511UWZ6</accession>
<dbReference type="InterPro" id="IPR036249">
    <property type="entry name" value="Thioredoxin-like_sf"/>
</dbReference>
<proteinExistence type="inferred from homology"/>
<evidence type="ECO:0000313" key="8">
    <source>
        <dbReference type="Proteomes" id="UP000321491"/>
    </source>
</evidence>
<dbReference type="Pfam" id="PF00255">
    <property type="entry name" value="GSHPx"/>
    <property type="match status" value="1"/>
</dbReference>
<dbReference type="PROSITE" id="PS51352">
    <property type="entry name" value="THIOREDOXIN_2"/>
    <property type="match status" value="1"/>
</dbReference>
<dbReference type="InterPro" id="IPR013766">
    <property type="entry name" value="Thioredoxin_domain"/>
</dbReference>
<sequence length="181" mass="21233">MSIYQFKVTTLKGEQVTLEQFKDKVLLIVNTASKCRFTYQFEQLQQLYLTFDKQDFEILGFPCNQFAEQEPGTSDEAAQFCRANYGVSFPMFAKINVNGVNEDPLFRYLKQKAPFRGFDETNIEEKLLKMRLANEYPEWLVGDSIKWNFTKFLIDKEGTVVNRFEPSVEPTTFEDEIRQLL</sequence>
<keyword evidence="3 5" id="KW-0560">Oxidoreductase</keyword>
<protein>
    <recommendedName>
        <fullName evidence="5">Glutathione peroxidase</fullName>
    </recommendedName>
</protein>
<evidence type="ECO:0000256" key="4">
    <source>
        <dbReference type="PIRSR" id="PIRSR000303-1"/>
    </source>
</evidence>
<feature type="active site" evidence="4">
    <location>
        <position position="35"/>
    </location>
</feature>
<feature type="domain" description="Thioredoxin" evidence="6">
    <location>
        <begin position="1"/>
        <end position="181"/>
    </location>
</feature>
<dbReference type="FunFam" id="3.40.30.10:FF:000010">
    <property type="entry name" value="Glutathione peroxidase"/>
    <property type="match status" value="1"/>
</dbReference>
<dbReference type="CDD" id="cd00340">
    <property type="entry name" value="GSH_Peroxidase"/>
    <property type="match status" value="1"/>
</dbReference>
<dbReference type="PROSITE" id="PS00763">
    <property type="entry name" value="GLUTATHIONE_PEROXID_2"/>
    <property type="match status" value="1"/>
</dbReference>
<comment type="similarity">
    <text evidence="1 5">Belongs to the glutathione peroxidase family.</text>
</comment>
<dbReference type="Gene3D" id="3.40.30.10">
    <property type="entry name" value="Glutaredoxin"/>
    <property type="match status" value="1"/>
</dbReference>
<dbReference type="PANTHER" id="PTHR11592">
    <property type="entry name" value="GLUTATHIONE PEROXIDASE"/>
    <property type="match status" value="1"/>
</dbReference>
<keyword evidence="8" id="KW-1185">Reference proteome</keyword>
<dbReference type="Proteomes" id="UP000321491">
    <property type="component" value="Unassembled WGS sequence"/>
</dbReference>
<dbReference type="PIRSF" id="PIRSF000303">
    <property type="entry name" value="Glutathion_perox"/>
    <property type="match status" value="1"/>
</dbReference>
<evidence type="ECO:0000313" key="7">
    <source>
        <dbReference type="EMBL" id="GEN29983.1"/>
    </source>
</evidence>
<name>A0A511UWZ6_9BACI</name>
<dbReference type="PRINTS" id="PR01011">
    <property type="entry name" value="GLUTPROXDASE"/>
</dbReference>
<evidence type="ECO:0000256" key="5">
    <source>
        <dbReference type="RuleBase" id="RU000499"/>
    </source>
</evidence>
<evidence type="ECO:0000256" key="2">
    <source>
        <dbReference type="ARBA" id="ARBA00022559"/>
    </source>
</evidence>
<dbReference type="InterPro" id="IPR029760">
    <property type="entry name" value="GPX_CS"/>
</dbReference>
<dbReference type="InterPro" id="IPR000889">
    <property type="entry name" value="Glutathione_peroxidase"/>
</dbReference>